<feature type="compositionally biased region" description="Basic and acidic residues" evidence="5">
    <location>
        <begin position="18"/>
        <end position="28"/>
    </location>
</feature>
<evidence type="ECO:0000256" key="3">
    <source>
        <dbReference type="ARBA" id="ARBA00022833"/>
    </source>
</evidence>
<evidence type="ECO:0000256" key="2">
    <source>
        <dbReference type="ARBA" id="ARBA00022771"/>
    </source>
</evidence>
<dbReference type="RefSeq" id="XP_013317060.1">
    <property type="nucleotide sequence ID" value="XM_013461606.1"/>
</dbReference>
<dbReference type="HOGENOM" id="CLU_030447_0_0_1"/>
<protein>
    <recommendedName>
        <fullName evidence="6">C3H1-type domain-containing protein</fullName>
    </recommendedName>
</protein>
<keyword evidence="2 4" id="KW-0863">Zinc-finger</keyword>
<name>A0A0D2BVI5_9EURO</name>
<dbReference type="InterPro" id="IPR036855">
    <property type="entry name" value="Znf_CCCH_sf"/>
</dbReference>
<evidence type="ECO:0000313" key="7">
    <source>
        <dbReference type="EMBL" id="KIW56476.1"/>
    </source>
</evidence>
<dbReference type="InterPro" id="IPR000571">
    <property type="entry name" value="Znf_CCCH"/>
</dbReference>
<dbReference type="GO" id="GO:0000492">
    <property type="term" value="P:box C/D snoRNP assembly"/>
    <property type="evidence" value="ECO:0007669"/>
    <property type="project" value="TreeGrafter"/>
</dbReference>
<dbReference type="PANTHER" id="PTHR13309:SF0">
    <property type="entry name" value="FMR1-INTERACTING PROTEIN NUFIP1"/>
    <property type="match status" value="1"/>
</dbReference>
<feature type="compositionally biased region" description="Polar residues" evidence="5">
    <location>
        <begin position="531"/>
        <end position="543"/>
    </location>
</feature>
<feature type="compositionally biased region" description="Polar residues" evidence="5">
    <location>
        <begin position="325"/>
        <end position="339"/>
    </location>
</feature>
<reference evidence="7 8" key="1">
    <citation type="submission" date="2015-01" db="EMBL/GenBank/DDBJ databases">
        <title>The Genome Sequence of Exophiala xenobiotica CBS118157.</title>
        <authorList>
            <consortium name="The Broad Institute Genomics Platform"/>
            <person name="Cuomo C."/>
            <person name="de Hoog S."/>
            <person name="Gorbushina A."/>
            <person name="Stielow B."/>
            <person name="Teixiera M."/>
            <person name="Abouelleil A."/>
            <person name="Chapman S.B."/>
            <person name="Priest M."/>
            <person name="Young S.K."/>
            <person name="Wortman J."/>
            <person name="Nusbaum C."/>
            <person name="Birren B."/>
        </authorList>
    </citation>
    <scope>NUCLEOTIDE SEQUENCE [LARGE SCALE GENOMIC DNA]</scope>
    <source>
        <strain evidence="7 8">CBS 118157</strain>
    </source>
</reference>
<dbReference type="Pfam" id="PF10453">
    <property type="entry name" value="NUFIP1"/>
    <property type="match status" value="1"/>
</dbReference>
<accession>A0A0D2BVI5</accession>
<organism evidence="7 8">
    <name type="scientific">Exophiala xenobiotica</name>
    <dbReference type="NCBI Taxonomy" id="348802"/>
    <lineage>
        <taxon>Eukaryota</taxon>
        <taxon>Fungi</taxon>
        <taxon>Dikarya</taxon>
        <taxon>Ascomycota</taxon>
        <taxon>Pezizomycotina</taxon>
        <taxon>Eurotiomycetes</taxon>
        <taxon>Chaetothyriomycetidae</taxon>
        <taxon>Chaetothyriales</taxon>
        <taxon>Herpotrichiellaceae</taxon>
        <taxon>Exophiala</taxon>
    </lineage>
</organism>
<dbReference type="InterPro" id="IPR039136">
    <property type="entry name" value="NUFIP1-like"/>
</dbReference>
<keyword evidence="3 4" id="KW-0862">Zinc</keyword>
<dbReference type="GO" id="GO:0008270">
    <property type="term" value="F:zinc ion binding"/>
    <property type="evidence" value="ECO:0007669"/>
    <property type="project" value="UniProtKB-KW"/>
</dbReference>
<evidence type="ECO:0000256" key="1">
    <source>
        <dbReference type="ARBA" id="ARBA00022723"/>
    </source>
</evidence>
<feature type="compositionally biased region" description="Pro residues" evidence="5">
    <location>
        <begin position="7"/>
        <end position="17"/>
    </location>
</feature>
<feature type="compositionally biased region" description="Low complexity" evidence="5">
    <location>
        <begin position="258"/>
        <end position="270"/>
    </location>
</feature>
<dbReference type="SMART" id="SM00356">
    <property type="entry name" value="ZnF_C3H1"/>
    <property type="match status" value="1"/>
</dbReference>
<dbReference type="PROSITE" id="PS50103">
    <property type="entry name" value="ZF_C3H1"/>
    <property type="match status" value="1"/>
</dbReference>
<dbReference type="InterPro" id="IPR019496">
    <property type="entry name" value="NUFIP1_cons_dom"/>
</dbReference>
<feature type="region of interest" description="Disordered" evidence="5">
    <location>
        <begin position="310"/>
        <end position="419"/>
    </location>
</feature>
<feature type="region of interest" description="Disordered" evidence="5">
    <location>
        <begin position="210"/>
        <end position="287"/>
    </location>
</feature>
<dbReference type="OrthoDB" id="273070at2759"/>
<dbReference type="SUPFAM" id="SSF90229">
    <property type="entry name" value="CCCH zinc finger"/>
    <property type="match status" value="1"/>
</dbReference>
<keyword evidence="1 4" id="KW-0479">Metal-binding</keyword>
<dbReference type="GO" id="GO:0003723">
    <property type="term" value="F:RNA binding"/>
    <property type="evidence" value="ECO:0007669"/>
    <property type="project" value="InterPro"/>
</dbReference>
<feature type="compositionally biased region" description="Low complexity" evidence="5">
    <location>
        <begin position="362"/>
        <end position="392"/>
    </location>
</feature>
<dbReference type="Proteomes" id="UP000054342">
    <property type="component" value="Unassembled WGS sequence"/>
</dbReference>
<dbReference type="Pfam" id="PF25585">
    <property type="entry name" value="zf-CCCH_DUS3L"/>
    <property type="match status" value="1"/>
</dbReference>
<feature type="compositionally biased region" description="Basic and acidic residues" evidence="5">
    <location>
        <begin position="220"/>
        <end position="256"/>
    </location>
</feature>
<feature type="region of interest" description="Disordered" evidence="5">
    <location>
        <begin position="504"/>
        <end position="543"/>
    </location>
</feature>
<feature type="compositionally biased region" description="Gly residues" evidence="5">
    <location>
        <begin position="42"/>
        <end position="55"/>
    </location>
</feature>
<evidence type="ECO:0000259" key="6">
    <source>
        <dbReference type="PROSITE" id="PS50103"/>
    </source>
</evidence>
<feature type="region of interest" description="Disordered" evidence="5">
    <location>
        <begin position="1"/>
        <end position="180"/>
    </location>
</feature>
<dbReference type="GO" id="GO:0005634">
    <property type="term" value="C:nucleus"/>
    <property type="evidence" value="ECO:0007669"/>
    <property type="project" value="TreeGrafter"/>
</dbReference>
<sequence>MSNQPFTFPPPPPPPPKRTAESSYREHNSFPNNRGSFRGAGSYRGAGRGGRGGYGSNQNVPFYSSNRHQQPHSNRSFDNNAPRNPGPNTTHKRDHQTAFNHAYQPGPRPTAAPAVPSFNASIEHLLPRKPASQPAPQPSPQILEKPKKQNLLGLTPTGLDHDSEPEDDEGEEWRLASHTKVSHGLQIEHDGQQIILRTPAEVAAWIAERKRRYPTQAKVEAAKKEAEEKKRKRQEEKAARMEAERRAREKAIEARRLQQSAKAQQKSQQQDRNVKKSEDSNTDMAAKARLKAEKLRLKALKAQERLAKAEEALRLTRETPVAAATSRTLEQRSQSANTDQRGEQRPQPEATGSTLESELTDSDATSSSGSSNSGLDTEGDSTSDSASDSDSAPEVLSTKRAALEHEISAPPPRTFGASTPQVCRAFARYGRCKFGSKCRHLHDISKLPGSKRSKRSVLQRPDASGSGNARRKGLWQVMVEKEQEDERKKLLGAIITLGERGWLDEPSSTLDSHGKDGASRPMNMGEGFTSPCETASSGVPQAS</sequence>
<evidence type="ECO:0000313" key="8">
    <source>
        <dbReference type="Proteomes" id="UP000054342"/>
    </source>
</evidence>
<gene>
    <name evidence="7" type="ORF">PV05_05135</name>
</gene>
<dbReference type="Gene3D" id="6.10.250.3220">
    <property type="match status" value="1"/>
</dbReference>
<proteinExistence type="predicted"/>
<dbReference type="EMBL" id="KN847319">
    <property type="protein sequence ID" value="KIW56476.1"/>
    <property type="molecule type" value="Genomic_DNA"/>
</dbReference>
<feature type="region of interest" description="Disordered" evidence="5">
    <location>
        <begin position="445"/>
        <end position="471"/>
    </location>
</feature>
<dbReference type="AlphaFoldDB" id="A0A0D2BVI5"/>
<dbReference type="PANTHER" id="PTHR13309">
    <property type="entry name" value="NUCLEAR FRAGILE X MENTAL RETARDATION PROTEIN INTERACTING PROTEIN 1"/>
    <property type="match status" value="1"/>
</dbReference>
<feature type="domain" description="C3H1-type" evidence="6">
    <location>
        <begin position="417"/>
        <end position="445"/>
    </location>
</feature>
<evidence type="ECO:0000256" key="4">
    <source>
        <dbReference type="PROSITE-ProRule" id="PRU00723"/>
    </source>
</evidence>
<keyword evidence="8" id="KW-1185">Reference proteome</keyword>
<feature type="compositionally biased region" description="Polar residues" evidence="5">
    <location>
        <begin position="56"/>
        <end position="89"/>
    </location>
</feature>
<dbReference type="GeneID" id="25327043"/>
<evidence type="ECO:0000256" key="5">
    <source>
        <dbReference type="SAM" id="MobiDB-lite"/>
    </source>
</evidence>
<feature type="zinc finger region" description="C3H1-type" evidence="4">
    <location>
        <begin position="417"/>
        <end position="445"/>
    </location>
</feature>